<feature type="compositionally biased region" description="Basic and acidic residues" evidence="1">
    <location>
        <begin position="130"/>
        <end position="160"/>
    </location>
</feature>
<feature type="compositionally biased region" description="Basic and acidic residues" evidence="1">
    <location>
        <begin position="38"/>
        <end position="49"/>
    </location>
</feature>
<dbReference type="OrthoDB" id="73491at2759"/>
<dbReference type="InterPro" id="IPR046331">
    <property type="entry name" value="GPAM1-like"/>
</dbReference>
<gene>
    <name evidence="3" type="ORF">EHS24_009067</name>
</gene>
<reference evidence="3 4" key="1">
    <citation type="submission" date="2018-11" db="EMBL/GenBank/DDBJ databases">
        <title>Genome sequence of Apiotrichum porosum DSM 27194.</title>
        <authorList>
            <person name="Aliyu H."/>
            <person name="Gorte O."/>
            <person name="Ochsenreither K."/>
        </authorList>
    </citation>
    <scope>NUCLEOTIDE SEQUENCE [LARGE SCALE GENOMIC DNA]</scope>
    <source>
        <strain evidence="3 4">DSM 27194</strain>
    </source>
</reference>
<protein>
    <recommendedName>
        <fullName evidence="2">DUF3752 domain-containing protein</fullName>
    </recommendedName>
</protein>
<name>A0A427XP27_9TREE</name>
<evidence type="ECO:0000313" key="3">
    <source>
        <dbReference type="EMBL" id="RSH80487.1"/>
    </source>
</evidence>
<dbReference type="InterPro" id="IPR022226">
    <property type="entry name" value="DUF3752"/>
</dbReference>
<dbReference type="Proteomes" id="UP000279236">
    <property type="component" value="Unassembled WGS sequence"/>
</dbReference>
<dbReference type="PANTHER" id="PTHR46370">
    <property type="entry name" value="GPALPP MOTIFS-CONTAINING PROTEIN 1"/>
    <property type="match status" value="1"/>
</dbReference>
<accession>A0A427XP27</accession>
<keyword evidence="4" id="KW-1185">Reference proteome</keyword>
<comment type="caution">
    <text evidence="3">The sequence shown here is derived from an EMBL/GenBank/DDBJ whole genome shotgun (WGS) entry which is preliminary data.</text>
</comment>
<dbReference type="PANTHER" id="PTHR46370:SF1">
    <property type="entry name" value="GPALPP MOTIFS-CONTAINING PROTEIN 1"/>
    <property type="match status" value="1"/>
</dbReference>
<feature type="region of interest" description="Disordered" evidence="1">
    <location>
        <begin position="1"/>
        <end position="318"/>
    </location>
</feature>
<dbReference type="GeneID" id="39593610"/>
<feature type="compositionally biased region" description="Acidic residues" evidence="1">
    <location>
        <begin position="105"/>
        <end position="114"/>
    </location>
</feature>
<feature type="compositionally biased region" description="Basic and acidic residues" evidence="1">
    <location>
        <begin position="193"/>
        <end position="215"/>
    </location>
</feature>
<feature type="compositionally biased region" description="Basic and acidic residues" evidence="1">
    <location>
        <begin position="237"/>
        <end position="267"/>
    </location>
</feature>
<organism evidence="3 4">
    <name type="scientific">Apiotrichum porosum</name>
    <dbReference type="NCBI Taxonomy" id="105984"/>
    <lineage>
        <taxon>Eukaryota</taxon>
        <taxon>Fungi</taxon>
        <taxon>Dikarya</taxon>
        <taxon>Basidiomycota</taxon>
        <taxon>Agaricomycotina</taxon>
        <taxon>Tremellomycetes</taxon>
        <taxon>Trichosporonales</taxon>
        <taxon>Trichosporonaceae</taxon>
        <taxon>Apiotrichum</taxon>
    </lineage>
</organism>
<dbReference type="RefSeq" id="XP_028475434.1">
    <property type="nucleotide sequence ID" value="XM_028624362.1"/>
</dbReference>
<proteinExistence type="predicted"/>
<feature type="domain" description="DUF3752" evidence="2">
    <location>
        <begin position="164"/>
        <end position="309"/>
    </location>
</feature>
<evidence type="ECO:0000256" key="1">
    <source>
        <dbReference type="SAM" id="MobiDB-lite"/>
    </source>
</evidence>
<evidence type="ECO:0000313" key="4">
    <source>
        <dbReference type="Proteomes" id="UP000279236"/>
    </source>
</evidence>
<feature type="compositionally biased region" description="Pro residues" evidence="1">
    <location>
        <begin position="95"/>
        <end position="104"/>
    </location>
</feature>
<dbReference type="EMBL" id="RSCE01000008">
    <property type="protein sequence ID" value="RSH80487.1"/>
    <property type="molecule type" value="Genomic_DNA"/>
</dbReference>
<sequence>MPIGPQLPPHLSGGRAATPSDEEEDDFGPALPPHLAAKRKEQPKTRDIGPQRPPTAGDDERSAGPSMGPSIGPSIGPTVGPSRPSAFDPIIPARAPAPRPAPPPADDDDSDDDFVGPRLGDMAAAPKLSAAEEFKAREARWAAERAEASTKKGPTKRDDWMLVPPTSGSLSHIDPLKRPTSFQKSSRAAVTADEQRGWTESPAEKAQRMADEVAGIKRRPERGEEDDELERKRRKQRDRDIRDGVERHTKNSRGESLLDQHSAKKAAEEEEEPAFWDHSQHMGITGRLLTDQEREKKIKDARGLNDRFGHGKGGAYAM</sequence>
<dbReference type="AlphaFoldDB" id="A0A427XP27"/>
<evidence type="ECO:0000259" key="2">
    <source>
        <dbReference type="Pfam" id="PF12572"/>
    </source>
</evidence>
<feature type="compositionally biased region" description="Basic and acidic residues" evidence="1">
    <location>
        <begin position="290"/>
        <end position="309"/>
    </location>
</feature>
<dbReference type="Pfam" id="PF12572">
    <property type="entry name" value="DUF3752"/>
    <property type="match status" value="1"/>
</dbReference>